<dbReference type="RefSeq" id="WP_076176702.1">
    <property type="nucleotide sequence ID" value="NZ_MRTP01000022.1"/>
</dbReference>
<keyword evidence="3" id="KW-1185">Reference proteome</keyword>
<reference evidence="2 3" key="1">
    <citation type="submission" date="2016-11" db="EMBL/GenBank/DDBJ databases">
        <title>Paenibacillus species isolates.</title>
        <authorList>
            <person name="Beno S.M."/>
        </authorList>
    </citation>
    <scope>NUCLEOTIDE SEQUENCE [LARGE SCALE GENOMIC DNA]</scope>
    <source>
        <strain evidence="2 3">FSL R5-0378</strain>
    </source>
</reference>
<dbReference type="EMBL" id="MRTP01000022">
    <property type="protein sequence ID" value="OMF45841.1"/>
    <property type="molecule type" value="Genomic_DNA"/>
</dbReference>
<dbReference type="STRING" id="297318.BK138_33330"/>
<dbReference type="InterPro" id="IPR036527">
    <property type="entry name" value="SCP2_sterol-bd_dom_sf"/>
</dbReference>
<proteinExistence type="predicted"/>
<dbReference type="AlphaFoldDB" id="A0A1R1E230"/>
<evidence type="ECO:0000313" key="2">
    <source>
        <dbReference type="EMBL" id="OMF45841.1"/>
    </source>
</evidence>
<dbReference type="SUPFAM" id="SSF55718">
    <property type="entry name" value="SCP-like"/>
    <property type="match status" value="1"/>
</dbReference>
<evidence type="ECO:0000313" key="3">
    <source>
        <dbReference type="Proteomes" id="UP000187172"/>
    </source>
</evidence>
<dbReference type="InterPro" id="IPR000182">
    <property type="entry name" value="GNAT_dom"/>
</dbReference>
<dbReference type="PROSITE" id="PS51186">
    <property type="entry name" value="GNAT"/>
    <property type="match status" value="1"/>
</dbReference>
<dbReference type="InterPro" id="IPR025559">
    <property type="entry name" value="Eis_dom"/>
</dbReference>
<protein>
    <submittedName>
        <fullName evidence="2">GNAT family N-acetyltransferase</fullName>
    </submittedName>
</protein>
<dbReference type="InterPro" id="IPR016181">
    <property type="entry name" value="Acyl_CoA_acyltransferase"/>
</dbReference>
<dbReference type="Proteomes" id="UP000187172">
    <property type="component" value="Unassembled WGS sequence"/>
</dbReference>
<dbReference type="Pfam" id="PF17668">
    <property type="entry name" value="Acetyltransf_17"/>
    <property type="match status" value="1"/>
</dbReference>
<dbReference type="InterPro" id="IPR041380">
    <property type="entry name" value="Acetyltransf_17"/>
</dbReference>
<dbReference type="CDD" id="cd04301">
    <property type="entry name" value="NAT_SF"/>
    <property type="match status" value="1"/>
</dbReference>
<dbReference type="SUPFAM" id="SSF55729">
    <property type="entry name" value="Acyl-CoA N-acyltransferases (Nat)"/>
    <property type="match status" value="1"/>
</dbReference>
<dbReference type="GO" id="GO:0034069">
    <property type="term" value="F:aminoglycoside N-acetyltransferase activity"/>
    <property type="evidence" value="ECO:0007669"/>
    <property type="project" value="TreeGrafter"/>
</dbReference>
<evidence type="ECO:0000259" key="1">
    <source>
        <dbReference type="PROSITE" id="PS51186"/>
    </source>
</evidence>
<organism evidence="2 3">
    <name type="scientific">Paenibacillus rhizosphaerae</name>
    <dbReference type="NCBI Taxonomy" id="297318"/>
    <lineage>
        <taxon>Bacteria</taxon>
        <taxon>Bacillati</taxon>
        <taxon>Bacillota</taxon>
        <taxon>Bacilli</taxon>
        <taxon>Bacillales</taxon>
        <taxon>Paenibacillaceae</taxon>
        <taxon>Paenibacillus</taxon>
    </lineage>
</organism>
<keyword evidence="2" id="KW-0808">Transferase</keyword>
<dbReference type="PANTHER" id="PTHR37817:SF1">
    <property type="entry name" value="N-ACETYLTRANSFERASE EIS"/>
    <property type="match status" value="1"/>
</dbReference>
<dbReference type="Gene3D" id="3.40.630.30">
    <property type="match status" value="2"/>
</dbReference>
<dbReference type="GO" id="GO:0030649">
    <property type="term" value="P:aminoglycoside antibiotic catabolic process"/>
    <property type="evidence" value="ECO:0007669"/>
    <property type="project" value="TreeGrafter"/>
</dbReference>
<gene>
    <name evidence="2" type="ORF">BK138_33330</name>
</gene>
<feature type="domain" description="N-acetyltransferase" evidence="1">
    <location>
        <begin position="1"/>
        <end position="148"/>
    </location>
</feature>
<accession>A0A1R1E230</accession>
<dbReference type="InterPro" id="IPR051554">
    <property type="entry name" value="Acetyltransferase_Eis"/>
</dbReference>
<dbReference type="Pfam" id="PF13527">
    <property type="entry name" value="Acetyltransf_9"/>
    <property type="match status" value="1"/>
</dbReference>
<dbReference type="Pfam" id="PF13530">
    <property type="entry name" value="SCP2_2"/>
    <property type="match status" value="1"/>
</dbReference>
<dbReference type="Gene3D" id="3.30.1050.10">
    <property type="entry name" value="SCP2 sterol-binding domain"/>
    <property type="match status" value="1"/>
</dbReference>
<dbReference type="PANTHER" id="PTHR37817">
    <property type="entry name" value="N-ACETYLTRANSFERASE EIS"/>
    <property type="match status" value="1"/>
</dbReference>
<comment type="caution">
    <text evidence="2">The sequence shown here is derived from an EMBL/GenBank/DDBJ whole genome shotgun (WGS) entry which is preliminary data.</text>
</comment>
<name>A0A1R1E230_9BACL</name>
<sequence length="395" mass="45485">MEIRNLREEEFEQSTRLSEYAFQYKMTPDRKQLAKERFKPEQVWGIFDEDEQLAAKLVLIPFTVSVQGETFPMGGIASVSTWPENRRQGYIKHLLTHALQQMNENGQVFSMLHPFSYPFYRKYGWEMFSEYKKYVISTDKLPAKVTTEGAVRRDIKDVDVLDTVYAAFSKRYNGLMVRTREWWTRSVLDEDGHTAVYYSASGAPEGYVLYKVENKEFTIDELVYVTDEARRALWTYIANHDSMVTLVIVNFMPMDDSLTYHLADPRINQEIIPYGMARVVNMKKLVETYPFTASGEGGSERLTIQLTDMYAPWNEGVWSWAFSSDGTASVSPLDSSQEQQEEILSCDIQALTVLLTGFKRPAELYQSGRIAGSAKAVSILEARIPVRQTLFMDFF</sequence>